<dbReference type="SMART" id="SM00355">
    <property type="entry name" value="ZnF_C2H2"/>
    <property type="match status" value="2"/>
</dbReference>
<dbReference type="PROSITE" id="PS00028">
    <property type="entry name" value="ZINC_FINGER_C2H2_1"/>
    <property type="match status" value="1"/>
</dbReference>
<evidence type="ECO:0000313" key="3">
    <source>
        <dbReference type="EMBL" id="KAF0307713.1"/>
    </source>
</evidence>
<dbReference type="GO" id="GO:0008270">
    <property type="term" value="F:zinc ion binding"/>
    <property type="evidence" value="ECO:0007669"/>
    <property type="project" value="UniProtKB-KW"/>
</dbReference>
<keyword evidence="1" id="KW-0863">Zinc-finger</keyword>
<keyword evidence="1" id="KW-0862">Zinc</keyword>
<dbReference type="Gene3D" id="3.30.160.60">
    <property type="entry name" value="Classic Zinc Finger"/>
    <property type="match status" value="1"/>
</dbReference>
<dbReference type="EMBL" id="VIIS01000547">
    <property type="protein sequence ID" value="KAF0307713.1"/>
    <property type="molecule type" value="Genomic_DNA"/>
</dbReference>
<gene>
    <name evidence="3" type="ORF">FJT64_002239</name>
</gene>
<sequence>MASQLRNGMLLLSPHLLSRNVVDSGGAVHRCPICCRGYSNARSLEYHKKMHAGLTTCALCGKVTSKVEHLRRHLEHVHKLTQQDIRSIVPTRNKARPPARLV</sequence>
<accession>A0A6A4WNT7</accession>
<feature type="domain" description="C2H2-type" evidence="2">
    <location>
        <begin position="29"/>
        <end position="56"/>
    </location>
</feature>
<evidence type="ECO:0000259" key="2">
    <source>
        <dbReference type="PROSITE" id="PS50157"/>
    </source>
</evidence>
<dbReference type="SUPFAM" id="SSF57667">
    <property type="entry name" value="beta-beta-alpha zinc fingers"/>
    <property type="match status" value="1"/>
</dbReference>
<dbReference type="OrthoDB" id="10261408at2759"/>
<evidence type="ECO:0000313" key="4">
    <source>
        <dbReference type="Proteomes" id="UP000440578"/>
    </source>
</evidence>
<dbReference type="InterPro" id="IPR036236">
    <property type="entry name" value="Znf_C2H2_sf"/>
</dbReference>
<protein>
    <recommendedName>
        <fullName evidence="2">C2H2-type domain-containing protein</fullName>
    </recommendedName>
</protein>
<reference evidence="3 4" key="1">
    <citation type="submission" date="2019-07" db="EMBL/GenBank/DDBJ databases">
        <title>Draft genome assembly of a fouling barnacle, Amphibalanus amphitrite (Darwin, 1854): The first reference genome for Thecostraca.</title>
        <authorList>
            <person name="Kim W."/>
        </authorList>
    </citation>
    <scope>NUCLEOTIDE SEQUENCE [LARGE SCALE GENOMIC DNA]</scope>
    <source>
        <strain evidence="3">SNU_AA5</strain>
        <tissue evidence="3">Soma without cirri and trophi</tissue>
    </source>
</reference>
<dbReference type="AlphaFoldDB" id="A0A6A4WNT7"/>
<keyword evidence="1" id="KW-0479">Metal-binding</keyword>
<feature type="domain" description="C2H2-type" evidence="2">
    <location>
        <begin position="55"/>
        <end position="83"/>
    </location>
</feature>
<name>A0A6A4WNT7_AMPAM</name>
<dbReference type="Proteomes" id="UP000440578">
    <property type="component" value="Unassembled WGS sequence"/>
</dbReference>
<evidence type="ECO:0000256" key="1">
    <source>
        <dbReference type="PROSITE-ProRule" id="PRU00042"/>
    </source>
</evidence>
<dbReference type="InterPro" id="IPR013087">
    <property type="entry name" value="Znf_C2H2_type"/>
</dbReference>
<keyword evidence="4" id="KW-1185">Reference proteome</keyword>
<organism evidence="3 4">
    <name type="scientific">Amphibalanus amphitrite</name>
    <name type="common">Striped barnacle</name>
    <name type="synonym">Balanus amphitrite</name>
    <dbReference type="NCBI Taxonomy" id="1232801"/>
    <lineage>
        <taxon>Eukaryota</taxon>
        <taxon>Metazoa</taxon>
        <taxon>Ecdysozoa</taxon>
        <taxon>Arthropoda</taxon>
        <taxon>Crustacea</taxon>
        <taxon>Multicrustacea</taxon>
        <taxon>Cirripedia</taxon>
        <taxon>Thoracica</taxon>
        <taxon>Thoracicalcarea</taxon>
        <taxon>Balanomorpha</taxon>
        <taxon>Balanoidea</taxon>
        <taxon>Balanidae</taxon>
        <taxon>Amphibalaninae</taxon>
        <taxon>Amphibalanus</taxon>
    </lineage>
</organism>
<proteinExistence type="predicted"/>
<dbReference type="PROSITE" id="PS50157">
    <property type="entry name" value="ZINC_FINGER_C2H2_2"/>
    <property type="match status" value="2"/>
</dbReference>
<comment type="caution">
    <text evidence="3">The sequence shown here is derived from an EMBL/GenBank/DDBJ whole genome shotgun (WGS) entry which is preliminary data.</text>
</comment>